<keyword evidence="4" id="KW-1185">Reference proteome</keyword>
<accession>A0A0L6VGW8</accession>
<evidence type="ECO:0000256" key="1">
    <source>
        <dbReference type="SAM" id="Coils"/>
    </source>
</evidence>
<gene>
    <name evidence="3" type="ORF">VP01_1629g4</name>
</gene>
<sequence>MFCTAVQSALERLLVDGTRLGVDLKAFDKQLDNQTSLVAQDPSNSNLKTDLARRRALRDGSLNQIKELSLGIAQDLHASFRNSSLQPYPSSSSSIYPRPTAAGTSPHPAGDDSAQTQQQTHHDLDNELKIIHKRIGKHALEVERIDCEHQVAIDGIQQRIMAQKEVIQTIQENLPPRPPEGKIQEVAVIETRDLKSAEKASKPTTSKQLVELEAEVKRVEERVSELRMSVQTILSREIPANLRQSVQLIQQDVDTTVHTAITKGHQHLAQLIRAVIQHFEPRILALERLASQLESSLPNHHTTPSSPKPARLIRRRHDTPSSQININLLSQSDPDECKQQ</sequence>
<organism evidence="3 4">
    <name type="scientific">Puccinia sorghi</name>
    <dbReference type="NCBI Taxonomy" id="27349"/>
    <lineage>
        <taxon>Eukaryota</taxon>
        <taxon>Fungi</taxon>
        <taxon>Dikarya</taxon>
        <taxon>Basidiomycota</taxon>
        <taxon>Pucciniomycotina</taxon>
        <taxon>Pucciniomycetes</taxon>
        <taxon>Pucciniales</taxon>
        <taxon>Pucciniaceae</taxon>
        <taxon>Puccinia</taxon>
    </lineage>
</organism>
<feature type="region of interest" description="Disordered" evidence="2">
    <location>
        <begin position="83"/>
        <end position="121"/>
    </location>
</feature>
<evidence type="ECO:0000313" key="3">
    <source>
        <dbReference type="EMBL" id="KNZ60003.1"/>
    </source>
</evidence>
<proteinExistence type="predicted"/>
<evidence type="ECO:0000313" key="4">
    <source>
        <dbReference type="Proteomes" id="UP000037035"/>
    </source>
</evidence>
<dbReference type="AlphaFoldDB" id="A0A0L6VGW8"/>
<comment type="caution">
    <text evidence="3">The sequence shown here is derived from an EMBL/GenBank/DDBJ whole genome shotgun (WGS) entry which is preliminary data.</text>
</comment>
<name>A0A0L6VGW8_9BASI</name>
<feature type="coiled-coil region" evidence="1">
    <location>
        <begin position="202"/>
        <end position="229"/>
    </location>
</feature>
<protein>
    <submittedName>
        <fullName evidence="3">Uncharacterized protein</fullName>
    </submittedName>
</protein>
<reference evidence="3 4" key="1">
    <citation type="submission" date="2015-08" db="EMBL/GenBank/DDBJ databases">
        <title>Next Generation Sequencing and Analysis of the Genome of Puccinia sorghi L Schw, the Causal Agent of Maize Common Rust.</title>
        <authorList>
            <person name="Rochi L."/>
            <person name="Burguener G."/>
            <person name="Darino M."/>
            <person name="Turjanski A."/>
            <person name="Kreff E."/>
            <person name="Dieguez M.J."/>
            <person name="Sacco F."/>
        </authorList>
    </citation>
    <scope>NUCLEOTIDE SEQUENCE [LARGE SCALE GENOMIC DNA]</scope>
    <source>
        <strain evidence="3 4">RO10H11247</strain>
    </source>
</reference>
<dbReference type="EMBL" id="LAVV01006425">
    <property type="protein sequence ID" value="KNZ60003.1"/>
    <property type="molecule type" value="Genomic_DNA"/>
</dbReference>
<dbReference type="Proteomes" id="UP000037035">
    <property type="component" value="Unassembled WGS sequence"/>
</dbReference>
<dbReference type="OrthoDB" id="2501267at2759"/>
<keyword evidence="1" id="KW-0175">Coiled coil</keyword>
<evidence type="ECO:0000256" key="2">
    <source>
        <dbReference type="SAM" id="MobiDB-lite"/>
    </source>
</evidence>
<feature type="compositionally biased region" description="Low complexity" evidence="2">
    <location>
        <begin position="83"/>
        <end position="99"/>
    </location>
</feature>
<dbReference type="VEuPathDB" id="FungiDB:VP01_1629g4"/>